<keyword evidence="2" id="KW-1185">Reference proteome</keyword>
<evidence type="ECO:0000313" key="1">
    <source>
        <dbReference type="EMBL" id="KAK7290027.1"/>
    </source>
</evidence>
<dbReference type="EMBL" id="JAYWIO010000001">
    <property type="protein sequence ID" value="KAK7290027.1"/>
    <property type="molecule type" value="Genomic_DNA"/>
</dbReference>
<sequence>MKKNITLRKQNQNYSPFQNMGRFEGKDDVPAAAVHEVAATVHDVAAAVEFWGVVAAIGLECGLVAVTKVDWGEINYFHCPSRCFYFHRNDNVTVYKK</sequence>
<comment type="caution">
    <text evidence="1">The sequence shown here is derived from an EMBL/GenBank/DDBJ whole genome shotgun (WGS) entry which is preliminary data.</text>
</comment>
<name>A0AAN9P9W2_CROPI</name>
<dbReference type="Proteomes" id="UP001372338">
    <property type="component" value="Unassembled WGS sequence"/>
</dbReference>
<dbReference type="AlphaFoldDB" id="A0AAN9P9W2"/>
<proteinExistence type="predicted"/>
<gene>
    <name evidence="1" type="ORF">RIF29_04140</name>
</gene>
<reference evidence="1 2" key="1">
    <citation type="submission" date="2024-01" db="EMBL/GenBank/DDBJ databases">
        <title>The genomes of 5 underutilized Papilionoideae crops provide insights into root nodulation and disease resistanc.</title>
        <authorList>
            <person name="Yuan L."/>
        </authorList>
    </citation>
    <scope>NUCLEOTIDE SEQUENCE [LARGE SCALE GENOMIC DNA]</scope>
    <source>
        <strain evidence="1">ZHUSHIDOU_FW_LH</strain>
        <tissue evidence="1">Leaf</tissue>
    </source>
</reference>
<evidence type="ECO:0000313" key="2">
    <source>
        <dbReference type="Proteomes" id="UP001372338"/>
    </source>
</evidence>
<protein>
    <submittedName>
        <fullName evidence="1">Uncharacterized protein</fullName>
    </submittedName>
</protein>
<organism evidence="1 2">
    <name type="scientific">Crotalaria pallida</name>
    <name type="common">Smooth rattlebox</name>
    <name type="synonym">Crotalaria striata</name>
    <dbReference type="NCBI Taxonomy" id="3830"/>
    <lineage>
        <taxon>Eukaryota</taxon>
        <taxon>Viridiplantae</taxon>
        <taxon>Streptophyta</taxon>
        <taxon>Embryophyta</taxon>
        <taxon>Tracheophyta</taxon>
        <taxon>Spermatophyta</taxon>
        <taxon>Magnoliopsida</taxon>
        <taxon>eudicotyledons</taxon>
        <taxon>Gunneridae</taxon>
        <taxon>Pentapetalae</taxon>
        <taxon>rosids</taxon>
        <taxon>fabids</taxon>
        <taxon>Fabales</taxon>
        <taxon>Fabaceae</taxon>
        <taxon>Papilionoideae</taxon>
        <taxon>50 kb inversion clade</taxon>
        <taxon>genistoids sensu lato</taxon>
        <taxon>core genistoids</taxon>
        <taxon>Crotalarieae</taxon>
        <taxon>Crotalaria</taxon>
    </lineage>
</organism>
<accession>A0AAN9P9W2</accession>